<dbReference type="CDD" id="cd03784">
    <property type="entry name" value="GT1_Gtf-like"/>
    <property type="match status" value="1"/>
</dbReference>
<dbReference type="PANTHER" id="PTHR48048:SF83">
    <property type="entry name" value="GLYCOSYLTRANSFERASE"/>
    <property type="match status" value="1"/>
</dbReference>
<dbReference type="InterPro" id="IPR002213">
    <property type="entry name" value="UDP_glucos_trans"/>
</dbReference>
<evidence type="ECO:0000256" key="5">
    <source>
        <dbReference type="RuleBase" id="RU362057"/>
    </source>
</evidence>
<dbReference type="InterPro" id="IPR035595">
    <property type="entry name" value="UDP_glycos_trans_CS"/>
</dbReference>
<keyword evidence="3 4" id="KW-0808">Transferase</keyword>
<dbReference type="PANTHER" id="PTHR48048">
    <property type="entry name" value="GLYCOSYLTRANSFERASE"/>
    <property type="match status" value="1"/>
</dbReference>
<evidence type="ECO:0000256" key="1">
    <source>
        <dbReference type="ARBA" id="ARBA00009995"/>
    </source>
</evidence>
<dbReference type="FunFam" id="3.40.50.2000:FF:000056">
    <property type="entry name" value="Glycosyltransferase"/>
    <property type="match status" value="1"/>
</dbReference>
<evidence type="ECO:0000256" key="3">
    <source>
        <dbReference type="ARBA" id="ARBA00022679"/>
    </source>
</evidence>
<dbReference type="AlphaFoldDB" id="A0A2N9J0R5"/>
<gene>
    <name evidence="6" type="ORF">FSB_LOCUS58270</name>
</gene>
<evidence type="ECO:0000256" key="4">
    <source>
        <dbReference type="RuleBase" id="RU003718"/>
    </source>
</evidence>
<evidence type="ECO:0000256" key="2">
    <source>
        <dbReference type="ARBA" id="ARBA00022676"/>
    </source>
</evidence>
<sequence>MKKAELVFIPAPGVGHLVAKIEFAKRLIDQDDRFSITVLIIKPPYSYAPSMVAYIQSLAAYKSHIKLIHLPEADPPPQELFMRSVEKYASDSIESYKTHVKEAIINHVLLTTSIPLAGLVVDMFCTSMIDVAHQLGVPSYVFFTCNAAFLGFTFYLPTRHDQVGTEFIESGPELVIQSYVNPVPNSVLPLFAFNKEGGYLSFVDHGRKLREAKGIIVNTFLELESHAVSSFLDDGIPPVYTVGPLINLKGQTHFGTNQDEHDKIMKWLDDQPISSVVFLCFGTGGSFGAPQLKEIALGLERSGHRFLWSVRCASPDDKFARPIDCVNLNLQEMLPQGFLDRTREIGMICGWAPQVEILAHQSIGGFVSHCGWNSILESLWHGVPIVTWPLYAEQQINAFEMVRDLGLAVEMKLDSRRGGEVVMAEEIMKAVKCVIEGDNEVRKRVKDMSEKSRKTMMHGGSSFASLGQLIGDMFGNIAPMEK</sequence>
<proteinExistence type="inferred from homology"/>
<dbReference type="GO" id="GO:0035251">
    <property type="term" value="F:UDP-glucosyltransferase activity"/>
    <property type="evidence" value="ECO:0007669"/>
    <property type="project" value="InterPro"/>
</dbReference>
<keyword evidence="2 4" id="KW-0328">Glycosyltransferase</keyword>
<dbReference type="PROSITE" id="PS00375">
    <property type="entry name" value="UDPGT"/>
    <property type="match status" value="1"/>
</dbReference>
<comment type="similarity">
    <text evidence="1 4">Belongs to the UDP-glycosyltransferase family.</text>
</comment>
<reference evidence="6" key="1">
    <citation type="submission" date="2018-02" db="EMBL/GenBank/DDBJ databases">
        <authorList>
            <person name="Cohen D.B."/>
            <person name="Kent A.D."/>
        </authorList>
    </citation>
    <scope>NUCLEOTIDE SEQUENCE</scope>
</reference>
<dbReference type="SUPFAM" id="SSF53756">
    <property type="entry name" value="UDP-Glycosyltransferase/glycogen phosphorylase"/>
    <property type="match status" value="1"/>
</dbReference>
<dbReference type="EMBL" id="OIVN01006315">
    <property type="protein sequence ID" value="SPD30388.1"/>
    <property type="molecule type" value="Genomic_DNA"/>
</dbReference>
<organism evidence="6">
    <name type="scientific">Fagus sylvatica</name>
    <name type="common">Beechnut</name>
    <dbReference type="NCBI Taxonomy" id="28930"/>
    <lineage>
        <taxon>Eukaryota</taxon>
        <taxon>Viridiplantae</taxon>
        <taxon>Streptophyta</taxon>
        <taxon>Embryophyta</taxon>
        <taxon>Tracheophyta</taxon>
        <taxon>Spermatophyta</taxon>
        <taxon>Magnoliopsida</taxon>
        <taxon>eudicotyledons</taxon>
        <taxon>Gunneridae</taxon>
        <taxon>Pentapetalae</taxon>
        <taxon>rosids</taxon>
        <taxon>fabids</taxon>
        <taxon>Fagales</taxon>
        <taxon>Fagaceae</taxon>
        <taxon>Fagus</taxon>
    </lineage>
</organism>
<dbReference type="InterPro" id="IPR050481">
    <property type="entry name" value="UDP-glycosyltransf_plant"/>
</dbReference>
<name>A0A2N9J0R5_FAGSY</name>
<accession>A0A2N9J0R5</accession>
<dbReference type="Gene3D" id="3.40.50.2000">
    <property type="entry name" value="Glycogen Phosphorylase B"/>
    <property type="match status" value="2"/>
</dbReference>
<dbReference type="FunFam" id="3.40.50.2000:FF:000080">
    <property type="entry name" value="Glycosyltransferase"/>
    <property type="match status" value="1"/>
</dbReference>
<dbReference type="EC" id="2.4.1.-" evidence="5"/>
<dbReference type="Pfam" id="PF00201">
    <property type="entry name" value="UDPGT"/>
    <property type="match status" value="1"/>
</dbReference>
<evidence type="ECO:0000313" key="6">
    <source>
        <dbReference type="EMBL" id="SPD30388.1"/>
    </source>
</evidence>
<protein>
    <recommendedName>
        <fullName evidence="5">Glycosyltransferase</fullName>
        <ecNumber evidence="5">2.4.1.-</ecNumber>
    </recommendedName>
</protein>